<dbReference type="Proteomes" id="UP001213000">
    <property type="component" value="Unassembled WGS sequence"/>
</dbReference>
<dbReference type="Pfam" id="PF20414">
    <property type="entry name" value="DUF6698"/>
    <property type="match status" value="1"/>
</dbReference>
<comment type="caution">
    <text evidence="2">The sequence shown here is derived from an EMBL/GenBank/DDBJ whole genome shotgun (WGS) entry which is preliminary data.</text>
</comment>
<dbReference type="InterPro" id="IPR046521">
    <property type="entry name" value="DUF6698"/>
</dbReference>
<reference evidence="2" key="1">
    <citation type="submission" date="2022-07" db="EMBL/GenBank/DDBJ databases">
        <title>Genome Sequence of Leucocoprinus birnbaumii.</title>
        <authorList>
            <person name="Buettner E."/>
        </authorList>
    </citation>
    <scope>NUCLEOTIDE SEQUENCE</scope>
    <source>
        <strain evidence="2">VT141</strain>
    </source>
</reference>
<keyword evidence="3" id="KW-1185">Reference proteome</keyword>
<accession>A0AAD5W0N2</accession>
<dbReference type="AlphaFoldDB" id="A0AAD5W0N2"/>
<protein>
    <submittedName>
        <fullName evidence="2">Uncharacterized protein</fullName>
    </submittedName>
</protein>
<organism evidence="2 3">
    <name type="scientific">Leucocoprinus birnbaumii</name>
    <dbReference type="NCBI Taxonomy" id="56174"/>
    <lineage>
        <taxon>Eukaryota</taxon>
        <taxon>Fungi</taxon>
        <taxon>Dikarya</taxon>
        <taxon>Basidiomycota</taxon>
        <taxon>Agaricomycotina</taxon>
        <taxon>Agaricomycetes</taxon>
        <taxon>Agaricomycetidae</taxon>
        <taxon>Agaricales</taxon>
        <taxon>Agaricineae</taxon>
        <taxon>Agaricaceae</taxon>
        <taxon>Leucocoprinus</taxon>
    </lineage>
</organism>
<feature type="compositionally biased region" description="Low complexity" evidence="1">
    <location>
        <begin position="1"/>
        <end position="19"/>
    </location>
</feature>
<feature type="region of interest" description="Disordered" evidence="1">
    <location>
        <begin position="266"/>
        <end position="290"/>
    </location>
</feature>
<sequence>MHAMPRPRTSSTSPSHSPSSSPPPQGNTEKPTLEALEEKVSRLERALEAEKARNKKRKRKSDDTVKCQGRPLQHIIHCFELFLSLIAEADHRLHPDPDSGDEEYDGLDDNDKLQLERQRNRNYLAYKRLTRFRPHITDLMARREIAGYLSYIAQLQHGANAARADDNSPSMEHEALVASHCDNRGLQHDVCGMLLTPIDVDWDDTHVRRQICEGSNKDVRGNFFLRCLYPRNRFDPAHLEKNFLKGELLVLTYTAIFITPGVEAEDQLSNNDNDEGDDEGRPQKRRKVHKAQSNSVSALCGLDGNITGPAIAYSAVMLAFNLTDRSTWAEEHVGIDFVKLYNFLVDYFEAPRTERQKARASSLLRWWNSRIYPDYRPSSFCNSETSYKKLEAQQAEEESGD</sequence>
<proteinExistence type="predicted"/>
<evidence type="ECO:0000313" key="2">
    <source>
        <dbReference type="EMBL" id="KAJ3575444.1"/>
    </source>
</evidence>
<name>A0AAD5W0N2_9AGAR</name>
<feature type="region of interest" description="Disordered" evidence="1">
    <location>
        <begin position="1"/>
        <end position="66"/>
    </location>
</feature>
<evidence type="ECO:0000313" key="3">
    <source>
        <dbReference type="Proteomes" id="UP001213000"/>
    </source>
</evidence>
<dbReference type="EMBL" id="JANIEX010000037">
    <property type="protein sequence ID" value="KAJ3575444.1"/>
    <property type="molecule type" value="Genomic_DNA"/>
</dbReference>
<evidence type="ECO:0000256" key="1">
    <source>
        <dbReference type="SAM" id="MobiDB-lite"/>
    </source>
</evidence>
<gene>
    <name evidence="2" type="ORF">NP233_g1096</name>
</gene>
<feature type="compositionally biased region" description="Basic and acidic residues" evidence="1">
    <location>
        <begin position="36"/>
        <end position="52"/>
    </location>
</feature>